<sequence>MPAMNDRETKPFFPGRDPAMIGSANGPLPFQFINMQLTNPNYAVLPEASQALSLPVITQSDASRNENAEELSVKKEGCKSKKRKSKGVVTTPKVF</sequence>
<reference evidence="3" key="3">
    <citation type="submission" date="2015-04" db="UniProtKB">
        <authorList>
            <consortium name="EnsemblPlants"/>
        </authorList>
    </citation>
    <scope>IDENTIFICATION</scope>
    <source>
        <strain evidence="3">cv. Jemalong A17</strain>
    </source>
</reference>
<keyword evidence="4" id="KW-1185">Reference proteome</keyword>
<dbReference type="EnsemblPlants" id="AES65128">
    <property type="protein sequence ID" value="AES65128"/>
    <property type="gene ID" value="MTR_2g035730"/>
</dbReference>
<name>G7INE5_MEDTR</name>
<evidence type="ECO:0000313" key="3">
    <source>
        <dbReference type="EnsemblPlants" id="AES65128"/>
    </source>
</evidence>
<accession>G7INE5</accession>
<reference evidence="2 4" key="1">
    <citation type="journal article" date="2011" name="Nature">
        <title>The Medicago genome provides insight into the evolution of rhizobial symbioses.</title>
        <authorList>
            <person name="Young N.D."/>
            <person name="Debelle F."/>
            <person name="Oldroyd G.E."/>
            <person name="Geurts R."/>
            <person name="Cannon S.B."/>
            <person name="Udvardi M.K."/>
            <person name="Benedito V.A."/>
            <person name="Mayer K.F."/>
            <person name="Gouzy J."/>
            <person name="Schoof H."/>
            <person name="Van de Peer Y."/>
            <person name="Proost S."/>
            <person name="Cook D.R."/>
            <person name="Meyers B.C."/>
            <person name="Spannagl M."/>
            <person name="Cheung F."/>
            <person name="De Mita S."/>
            <person name="Krishnakumar V."/>
            <person name="Gundlach H."/>
            <person name="Zhou S."/>
            <person name="Mudge J."/>
            <person name="Bharti A.K."/>
            <person name="Murray J.D."/>
            <person name="Naoumkina M.A."/>
            <person name="Rosen B."/>
            <person name="Silverstein K.A."/>
            <person name="Tang H."/>
            <person name="Rombauts S."/>
            <person name="Zhao P.X."/>
            <person name="Zhou P."/>
            <person name="Barbe V."/>
            <person name="Bardou P."/>
            <person name="Bechner M."/>
            <person name="Bellec A."/>
            <person name="Berger A."/>
            <person name="Berges H."/>
            <person name="Bidwell S."/>
            <person name="Bisseling T."/>
            <person name="Choisne N."/>
            <person name="Couloux A."/>
            <person name="Denny R."/>
            <person name="Deshpande S."/>
            <person name="Dai X."/>
            <person name="Doyle J.J."/>
            <person name="Dudez A.M."/>
            <person name="Farmer A.D."/>
            <person name="Fouteau S."/>
            <person name="Franken C."/>
            <person name="Gibelin C."/>
            <person name="Gish J."/>
            <person name="Goldstein S."/>
            <person name="Gonzalez A.J."/>
            <person name="Green P.J."/>
            <person name="Hallab A."/>
            <person name="Hartog M."/>
            <person name="Hua A."/>
            <person name="Humphray S.J."/>
            <person name="Jeong D.H."/>
            <person name="Jing Y."/>
            <person name="Jocker A."/>
            <person name="Kenton S.M."/>
            <person name="Kim D.J."/>
            <person name="Klee K."/>
            <person name="Lai H."/>
            <person name="Lang C."/>
            <person name="Lin S."/>
            <person name="Macmil S.L."/>
            <person name="Magdelenat G."/>
            <person name="Matthews L."/>
            <person name="McCorrison J."/>
            <person name="Monaghan E.L."/>
            <person name="Mun J.H."/>
            <person name="Najar F.Z."/>
            <person name="Nicholson C."/>
            <person name="Noirot C."/>
            <person name="O'Bleness M."/>
            <person name="Paule C.R."/>
            <person name="Poulain J."/>
            <person name="Prion F."/>
            <person name="Qin B."/>
            <person name="Qu C."/>
            <person name="Retzel E.F."/>
            <person name="Riddle C."/>
            <person name="Sallet E."/>
            <person name="Samain S."/>
            <person name="Samson N."/>
            <person name="Sanders I."/>
            <person name="Saurat O."/>
            <person name="Scarpelli C."/>
            <person name="Schiex T."/>
            <person name="Segurens B."/>
            <person name="Severin A.J."/>
            <person name="Sherrier D.J."/>
            <person name="Shi R."/>
            <person name="Sims S."/>
            <person name="Singer S.R."/>
            <person name="Sinharoy S."/>
            <person name="Sterck L."/>
            <person name="Viollet A."/>
            <person name="Wang B.B."/>
            <person name="Wang K."/>
            <person name="Wang M."/>
            <person name="Wang X."/>
            <person name="Warfsmann J."/>
            <person name="Weissenbach J."/>
            <person name="White D.D."/>
            <person name="White J.D."/>
            <person name="Wiley G.B."/>
            <person name="Wincker P."/>
            <person name="Xing Y."/>
            <person name="Yang L."/>
            <person name="Yao Z."/>
            <person name="Ying F."/>
            <person name="Zhai J."/>
            <person name="Zhou L."/>
            <person name="Zuber A."/>
            <person name="Denarie J."/>
            <person name="Dixon R.A."/>
            <person name="May G.D."/>
            <person name="Schwartz D.C."/>
            <person name="Rogers J."/>
            <person name="Quetier F."/>
            <person name="Town C.D."/>
            <person name="Roe B.A."/>
        </authorList>
    </citation>
    <scope>NUCLEOTIDE SEQUENCE [LARGE SCALE GENOMIC DNA]</scope>
    <source>
        <strain evidence="2">A17</strain>
        <strain evidence="3 4">cv. Jemalong A17</strain>
    </source>
</reference>
<protein>
    <submittedName>
        <fullName evidence="2 3">Uncharacterized protein</fullName>
    </submittedName>
</protein>
<organism evidence="2 4">
    <name type="scientific">Medicago truncatula</name>
    <name type="common">Barrel medic</name>
    <name type="synonym">Medicago tribuloides</name>
    <dbReference type="NCBI Taxonomy" id="3880"/>
    <lineage>
        <taxon>Eukaryota</taxon>
        <taxon>Viridiplantae</taxon>
        <taxon>Streptophyta</taxon>
        <taxon>Embryophyta</taxon>
        <taxon>Tracheophyta</taxon>
        <taxon>Spermatophyta</taxon>
        <taxon>Magnoliopsida</taxon>
        <taxon>eudicotyledons</taxon>
        <taxon>Gunneridae</taxon>
        <taxon>Pentapetalae</taxon>
        <taxon>rosids</taxon>
        <taxon>fabids</taxon>
        <taxon>Fabales</taxon>
        <taxon>Fabaceae</taxon>
        <taxon>Papilionoideae</taxon>
        <taxon>50 kb inversion clade</taxon>
        <taxon>NPAAA clade</taxon>
        <taxon>Hologalegina</taxon>
        <taxon>IRL clade</taxon>
        <taxon>Trifolieae</taxon>
        <taxon>Medicago</taxon>
    </lineage>
</organism>
<feature type="region of interest" description="Disordered" evidence="1">
    <location>
        <begin position="1"/>
        <end position="20"/>
    </location>
</feature>
<evidence type="ECO:0000256" key="1">
    <source>
        <dbReference type="SAM" id="MobiDB-lite"/>
    </source>
</evidence>
<dbReference type="Proteomes" id="UP000002051">
    <property type="component" value="Chromosome 2"/>
</dbReference>
<dbReference type="PaxDb" id="3880-AES65128"/>
<feature type="region of interest" description="Disordered" evidence="1">
    <location>
        <begin position="61"/>
        <end position="95"/>
    </location>
</feature>
<proteinExistence type="predicted"/>
<dbReference type="AlphaFoldDB" id="G7INE5"/>
<reference evidence="2 4" key="2">
    <citation type="journal article" date="2014" name="BMC Genomics">
        <title>An improved genome release (version Mt4.0) for the model legume Medicago truncatula.</title>
        <authorList>
            <person name="Tang H."/>
            <person name="Krishnakumar V."/>
            <person name="Bidwell S."/>
            <person name="Rosen B."/>
            <person name="Chan A."/>
            <person name="Zhou S."/>
            <person name="Gentzbittel L."/>
            <person name="Childs K.L."/>
            <person name="Yandell M."/>
            <person name="Gundlach H."/>
            <person name="Mayer K.F."/>
            <person name="Schwartz D.C."/>
            <person name="Town C.D."/>
        </authorList>
    </citation>
    <scope>GENOME REANNOTATION</scope>
    <source>
        <strain evidence="3 4">cv. Jemalong A17</strain>
    </source>
</reference>
<dbReference type="HOGENOM" id="CLU_2375976_0_0_1"/>
<gene>
    <name evidence="2" type="ordered locus">MTR_2g035730</name>
</gene>
<feature type="compositionally biased region" description="Basic and acidic residues" evidence="1">
    <location>
        <begin position="1"/>
        <end position="10"/>
    </location>
</feature>
<feature type="compositionally biased region" description="Basic and acidic residues" evidence="1">
    <location>
        <begin position="63"/>
        <end position="79"/>
    </location>
</feature>
<evidence type="ECO:0000313" key="2">
    <source>
        <dbReference type="EMBL" id="AES65128.1"/>
    </source>
</evidence>
<dbReference type="EMBL" id="CM001218">
    <property type="protein sequence ID" value="AES65128.1"/>
    <property type="molecule type" value="Genomic_DNA"/>
</dbReference>
<evidence type="ECO:0000313" key="4">
    <source>
        <dbReference type="Proteomes" id="UP000002051"/>
    </source>
</evidence>